<reference evidence="4 5" key="1">
    <citation type="journal article" date="2012" name="J. Bacteriol.">
        <title>Genome Sequence of the Protease-Producing Bacterium Rheinheimera nanhaiensis E407-8T, Isolated from Deep-Sea Sediment of the South China Sea.</title>
        <authorList>
            <person name="Zhang X.-Y."/>
            <person name="Zhang Y.-J."/>
            <person name="Qin Q.-L."/>
            <person name="Xie B.-B."/>
            <person name="Chen X.-L."/>
            <person name="Zhou B.-C."/>
            <person name="Zhang Y.-Z."/>
        </authorList>
    </citation>
    <scope>NUCLEOTIDE SEQUENCE [LARGE SCALE GENOMIC DNA]</scope>
    <source>
        <strain evidence="4 5">E407-8</strain>
    </source>
</reference>
<dbReference type="PANTHER" id="PTHR22916">
    <property type="entry name" value="GLYCOSYLTRANSFERASE"/>
    <property type="match status" value="1"/>
</dbReference>
<keyword evidence="2" id="KW-0808">Transferase</keyword>
<dbReference type="STRING" id="562729.RNAN_3332"/>
<dbReference type="AlphaFoldDB" id="I1E1Y2"/>
<evidence type="ECO:0000313" key="4">
    <source>
        <dbReference type="EMBL" id="GAB60310.1"/>
    </source>
</evidence>
<dbReference type="EMBL" id="BAFK01000025">
    <property type="protein sequence ID" value="GAB60310.1"/>
    <property type="molecule type" value="Genomic_DNA"/>
</dbReference>
<sequence>MDQLLMSVETQLTAQVQLVLVCDGATDSSLAVAQRHIARSVWPECYMLLSQLNSGVSVARNLGIAHSTGRYVGFVDADDLLLPGYITQVLRVITGHQPDLIEIGFKRFNDISQPPTVKPRYLQHKAGYHQVKHVAPAVFQSNRWFPWLRIYRKAIAPDFRFEPGIGFCEDVMAIPTLYQRANTLHHLRLPLYGYREHAASASFNVSLTQQQQLQQFYTGLCRAQLYPDLPQQWRKILLLNLAYLFYSLQCGQQQDTSLTSQLRQDIKTLLLQQFFTPRFSLRKKLQLAGYLLRRNSQSAPLSY</sequence>
<dbReference type="InterPro" id="IPR001173">
    <property type="entry name" value="Glyco_trans_2-like"/>
</dbReference>
<evidence type="ECO:0000313" key="5">
    <source>
        <dbReference type="Proteomes" id="UP000004374"/>
    </source>
</evidence>
<name>I1E1Y2_9GAMM</name>
<evidence type="ECO:0000256" key="2">
    <source>
        <dbReference type="ARBA" id="ARBA00022679"/>
    </source>
</evidence>
<dbReference type="PANTHER" id="PTHR22916:SF51">
    <property type="entry name" value="GLYCOSYLTRANSFERASE EPSH-RELATED"/>
    <property type="match status" value="1"/>
</dbReference>
<dbReference type="GO" id="GO:0016758">
    <property type="term" value="F:hexosyltransferase activity"/>
    <property type="evidence" value="ECO:0007669"/>
    <property type="project" value="UniProtKB-ARBA"/>
</dbReference>
<dbReference type="SUPFAM" id="SSF53448">
    <property type="entry name" value="Nucleotide-diphospho-sugar transferases"/>
    <property type="match status" value="1"/>
</dbReference>
<accession>I1E1Y2</accession>
<keyword evidence="5" id="KW-1185">Reference proteome</keyword>
<comment type="caution">
    <text evidence="4">The sequence shown here is derived from an EMBL/GenBank/DDBJ whole genome shotgun (WGS) entry which is preliminary data.</text>
</comment>
<evidence type="ECO:0000256" key="1">
    <source>
        <dbReference type="ARBA" id="ARBA00022676"/>
    </source>
</evidence>
<organism evidence="4 5">
    <name type="scientific">Rheinheimera nanhaiensis E407-8</name>
    <dbReference type="NCBI Taxonomy" id="562729"/>
    <lineage>
        <taxon>Bacteria</taxon>
        <taxon>Pseudomonadati</taxon>
        <taxon>Pseudomonadota</taxon>
        <taxon>Gammaproteobacteria</taxon>
        <taxon>Chromatiales</taxon>
        <taxon>Chromatiaceae</taxon>
        <taxon>Rheinheimera</taxon>
    </lineage>
</organism>
<evidence type="ECO:0000259" key="3">
    <source>
        <dbReference type="Pfam" id="PF00535"/>
    </source>
</evidence>
<keyword evidence="1" id="KW-0328">Glycosyltransferase</keyword>
<proteinExistence type="predicted"/>
<protein>
    <recommendedName>
        <fullName evidence="3">Glycosyltransferase 2-like domain-containing protein</fullName>
    </recommendedName>
</protein>
<gene>
    <name evidence="4" type="ORF">RNAN_3332</name>
</gene>
<dbReference type="Gene3D" id="3.90.550.10">
    <property type="entry name" value="Spore Coat Polysaccharide Biosynthesis Protein SpsA, Chain A"/>
    <property type="match status" value="1"/>
</dbReference>
<dbReference type="Proteomes" id="UP000004374">
    <property type="component" value="Unassembled WGS sequence"/>
</dbReference>
<dbReference type="InterPro" id="IPR029044">
    <property type="entry name" value="Nucleotide-diphossugar_trans"/>
</dbReference>
<feature type="domain" description="Glycosyltransferase 2-like" evidence="3">
    <location>
        <begin position="5"/>
        <end position="131"/>
    </location>
</feature>
<dbReference type="CDD" id="cd00761">
    <property type="entry name" value="Glyco_tranf_GTA_type"/>
    <property type="match status" value="1"/>
</dbReference>
<dbReference type="Pfam" id="PF00535">
    <property type="entry name" value="Glycos_transf_2"/>
    <property type="match status" value="1"/>
</dbReference>